<dbReference type="SUPFAM" id="SSF53335">
    <property type="entry name" value="S-adenosyl-L-methionine-dependent methyltransferases"/>
    <property type="match status" value="1"/>
</dbReference>
<accession>A0A7X2MS69</accession>
<dbReference type="PANTHER" id="PTHR43460">
    <property type="entry name" value="METHYLTRANSFERASE"/>
    <property type="match status" value="1"/>
</dbReference>
<dbReference type="Gene3D" id="3.40.50.150">
    <property type="entry name" value="Vaccinia Virus protein VP39"/>
    <property type="match status" value="1"/>
</dbReference>
<dbReference type="InterPro" id="IPR029063">
    <property type="entry name" value="SAM-dependent_MTases_sf"/>
</dbReference>
<feature type="domain" description="Methyltransferase type 11" evidence="1">
    <location>
        <begin position="6"/>
        <end position="56"/>
    </location>
</feature>
<dbReference type="InterPro" id="IPR013216">
    <property type="entry name" value="Methyltransf_11"/>
</dbReference>
<gene>
    <name evidence="2" type="ORF">GKC49_25860</name>
</gene>
<dbReference type="PANTHER" id="PTHR43460:SF1">
    <property type="entry name" value="METHYLTRANSFERASE TYPE 11 DOMAIN-CONTAINING PROTEIN"/>
    <property type="match status" value="1"/>
</dbReference>
<organism evidence="2 3">
    <name type="scientific">Enterobacter agglomerans</name>
    <name type="common">Erwinia herbicola</name>
    <name type="synonym">Pantoea agglomerans</name>
    <dbReference type="NCBI Taxonomy" id="549"/>
    <lineage>
        <taxon>Bacteria</taxon>
        <taxon>Pseudomonadati</taxon>
        <taxon>Pseudomonadota</taxon>
        <taxon>Gammaproteobacteria</taxon>
        <taxon>Enterobacterales</taxon>
        <taxon>Erwiniaceae</taxon>
        <taxon>Pantoea</taxon>
        <taxon>Pantoea agglomerans group</taxon>
    </lineage>
</organism>
<keyword evidence="2" id="KW-0489">Methyltransferase</keyword>
<sequence length="149" mass="16906">MAIRLAAKRYPAVRFCVASSQRLPFADHALDAVVRIYAPCNEAELARVLKPGGLVLTVTPGPHHLQQFKALIYREVQLHVPEQKAYPGFRQVAQHALRYPMALTGTAATTLLQMTPFAWRAREEVWQTLQQSEQFSCDADFTLTVWQRD</sequence>
<name>A0A7X2MS69_ENTAG</name>
<dbReference type="GO" id="GO:0008757">
    <property type="term" value="F:S-adenosylmethionine-dependent methyltransferase activity"/>
    <property type="evidence" value="ECO:0007669"/>
    <property type="project" value="InterPro"/>
</dbReference>
<dbReference type="EMBL" id="WKLC01001781">
    <property type="protein sequence ID" value="MSE18386.1"/>
    <property type="molecule type" value="Genomic_DNA"/>
</dbReference>
<evidence type="ECO:0000313" key="3">
    <source>
        <dbReference type="Proteomes" id="UP000461948"/>
    </source>
</evidence>
<dbReference type="Pfam" id="PF08241">
    <property type="entry name" value="Methyltransf_11"/>
    <property type="match status" value="1"/>
</dbReference>
<keyword evidence="2" id="KW-0808">Transferase</keyword>
<dbReference type="Proteomes" id="UP000461948">
    <property type="component" value="Unassembled WGS sequence"/>
</dbReference>
<dbReference type="GO" id="GO:0032259">
    <property type="term" value="P:methylation"/>
    <property type="evidence" value="ECO:0007669"/>
    <property type="project" value="UniProtKB-KW"/>
</dbReference>
<comment type="caution">
    <text evidence="2">The sequence shown here is derived from an EMBL/GenBank/DDBJ whole genome shotgun (WGS) entry which is preliminary data.</text>
</comment>
<evidence type="ECO:0000259" key="1">
    <source>
        <dbReference type="Pfam" id="PF08241"/>
    </source>
</evidence>
<proteinExistence type="predicted"/>
<dbReference type="AlphaFoldDB" id="A0A7X2MS69"/>
<evidence type="ECO:0000313" key="2">
    <source>
        <dbReference type="EMBL" id="MSE18386.1"/>
    </source>
</evidence>
<reference evidence="2 3" key="1">
    <citation type="submission" date="2019-11" db="EMBL/GenBank/DDBJ databases">
        <title>Draft Genome Sequence of Plant Growth-Promoting Rhizosphere-Associated Bacteria.</title>
        <authorList>
            <person name="Vasilyev I.Y."/>
            <person name="Radchenko V."/>
            <person name="Ilnitskaya E.V."/>
        </authorList>
    </citation>
    <scope>NUCLEOTIDE SEQUENCE [LARGE SCALE GENOMIC DNA]</scope>
    <source>
        <strain evidence="2 3">VRA_MhP_f</strain>
    </source>
</reference>
<protein>
    <submittedName>
        <fullName evidence="2">23S rRNA methyltransferase A</fullName>
    </submittedName>
</protein>
<dbReference type="InterPro" id="IPR052939">
    <property type="entry name" value="23S_rRNA_MeTrnsfrase_RlmA"/>
</dbReference>